<feature type="transmembrane region" description="Helical" evidence="8">
    <location>
        <begin position="61"/>
        <end position="84"/>
    </location>
</feature>
<keyword evidence="11" id="KW-1185">Reference proteome</keyword>
<proteinExistence type="predicted"/>
<sequence length="356" mass="40402">TVHYDYFPSTSFPPEDQCSDFDLSLPHGLLPILYCLVFVVGAVGNAIVIGAIVFKRGVKRLVDIFISHLAVSDFIFLVTLPLWVDKEVVGGPWRSGWFFCKFSAYIITLNMYSSVFFLTCMSLDRFLAAVLPLQSRVFRTKHNAKVCCTCVWMLSATLAAPVLHSRVLKKYEEKEYCNEDAGSSTVAFSMISLIVAFFLPLAVILSCYCTIIWKLCHQWQKFHKQQQKLRRSLKIVFIVVVVFVFSWMPFNLFRALAIANNLQVEVTCQSYTLARLGMQLTAPLAFSNSCANPIIYAFFDRYIRRAMLQCLCPCIKPPAHWQSSDTSESHLHKSQSTFISSFPGTKKKNKVRSASL</sequence>
<evidence type="ECO:0000256" key="1">
    <source>
        <dbReference type="ARBA" id="ARBA00004141"/>
    </source>
</evidence>
<accession>H3A197</accession>
<reference evidence="10" key="3">
    <citation type="submission" date="2025-09" db="UniProtKB">
        <authorList>
            <consortium name="Ensembl"/>
        </authorList>
    </citation>
    <scope>IDENTIFICATION</scope>
</reference>
<evidence type="ECO:0000313" key="10">
    <source>
        <dbReference type="Ensembl" id="ENSLACP00000003418.1"/>
    </source>
</evidence>
<dbReference type="AlphaFoldDB" id="H3A197"/>
<evidence type="ECO:0000259" key="9">
    <source>
        <dbReference type="PROSITE" id="PS50262"/>
    </source>
</evidence>
<reference evidence="10" key="2">
    <citation type="submission" date="2025-08" db="UniProtKB">
        <authorList>
            <consortium name="Ensembl"/>
        </authorList>
    </citation>
    <scope>IDENTIFICATION</scope>
</reference>
<comment type="subcellular location">
    <subcellularLocation>
        <location evidence="1">Membrane</location>
        <topology evidence="1">Multi-pass membrane protein</topology>
    </subcellularLocation>
</comment>
<dbReference type="PRINTS" id="PR00237">
    <property type="entry name" value="GPCRRHODOPSN"/>
</dbReference>
<keyword evidence="3 8" id="KW-1133">Transmembrane helix</keyword>
<dbReference type="InterPro" id="IPR000276">
    <property type="entry name" value="GPCR_Rhodpsn"/>
</dbReference>
<dbReference type="GO" id="GO:0009897">
    <property type="term" value="C:external side of plasma membrane"/>
    <property type="evidence" value="ECO:0007669"/>
    <property type="project" value="TreeGrafter"/>
</dbReference>
<evidence type="ECO:0000256" key="6">
    <source>
        <dbReference type="ARBA" id="ARBA00023170"/>
    </source>
</evidence>
<feature type="transmembrane region" description="Helical" evidence="8">
    <location>
        <begin position="104"/>
        <end position="123"/>
    </location>
</feature>
<dbReference type="GO" id="GO:0016493">
    <property type="term" value="F:C-C chemokine receptor activity"/>
    <property type="evidence" value="ECO:0007669"/>
    <property type="project" value="TreeGrafter"/>
</dbReference>
<dbReference type="OMA" id="LTFYCSI"/>
<keyword evidence="6" id="KW-0675">Receptor</keyword>
<dbReference type="Proteomes" id="UP000008672">
    <property type="component" value="Unassembled WGS sequence"/>
</dbReference>
<keyword evidence="5 8" id="KW-0472">Membrane</keyword>
<protein>
    <submittedName>
        <fullName evidence="10">G protein-coupled receptor 15</fullName>
    </submittedName>
</protein>
<dbReference type="eggNOG" id="ENOG502RCE3">
    <property type="taxonomic scope" value="Eukaryota"/>
</dbReference>
<evidence type="ECO:0000256" key="4">
    <source>
        <dbReference type="ARBA" id="ARBA00023040"/>
    </source>
</evidence>
<dbReference type="EMBL" id="AFYH01240971">
    <property type="status" value="NOT_ANNOTATED_CDS"/>
    <property type="molecule type" value="Genomic_DNA"/>
</dbReference>
<dbReference type="GeneTree" id="ENSGT01130000278303"/>
<evidence type="ECO:0000313" key="11">
    <source>
        <dbReference type="Proteomes" id="UP000008672"/>
    </source>
</evidence>
<evidence type="ECO:0000256" key="3">
    <source>
        <dbReference type="ARBA" id="ARBA00022989"/>
    </source>
</evidence>
<reference evidence="11" key="1">
    <citation type="submission" date="2011-08" db="EMBL/GenBank/DDBJ databases">
        <title>The draft genome of Latimeria chalumnae.</title>
        <authorList>
            <person name="Di Palma F."/>
            <person name="Alfoldi J."/>
            <person name="Johnson J."/>
            <person name="Berlin A."/>
            <person name="Gnerre S."/>
            <person name="Jaffe D."/>
            <person name="MacCallum I."/>
            <person name="Young S."/>
            <person name="Walker B.J."/>
            <person name="Lander E."/>
            <person name="Lindblad-Toh K."/>
        </authorList>
    </citation>
    <scope>NUCLEOTIDE SEQUENCE [LARGE SCALE GENOMIC DNA]</scope>
    <source>
        <strain evidence="11">Wild caught</strain>
    </source>
</reference>
<feature type="transmembrane region" description="Helical" evidence="8">
    <location>
        <begin position="31"/>
        <end position="54"/>
    </location>
</feature>
<dbReference type="InterPro" id="IPR050119">
    <property type="entry name" value="CCR1-9-like"/>
</dbReference>
<dbReference type="GO" id="GO:0007204">
    <property type="term" value="P:positive regulation of cytosolic calcium ion concentration"/>
    <property type="evidence" value="ECO:0007669"/>
    <property type="project" value="TreeGrafter"/>
</dbReference>
<keyword evidence="2 8" id="KW-0812">Transmembrane</keyword>
<dbReference type="InterPro" id="IPR017452">
    <property type="entry name" value="GPCR_Rhodpsn_7TM"/>
</dbReference>
<dbReference type="Pfam" id="PF00001">
    <property type="entry name" value="7tm_1"/>
    <property type="match status" value="1"/>
</dbReference>
<dbReference type="Ensembl" id="ENSLACT00000003448.1">
    <property type="protein sequence ID" value="ENSLACP00000003418.1"/>
    <property type="gene ID" value="ENSLACG00000003049.1"/>
</dbReference>
<feature type="transmembrane region" description="Helical" evidence="8">
    <location>
        <begin position="144"/>
        <end position="164"/>
    </location>
</feature>
<evidence type="ECO:0000256" key="8">
    <source>
        <dbReference type="SAM" id="Phobius"/>
    </source>
</evidence>
<organism evidence="10 11">
    <name type="scientific">Latimeria chalumnae</name>
    <name type="common">Coelacanth</name>
    <dbReference type="NCBI Taxonomy" id="7897"/>
    <lineage>
        <taxon>Eukaryota</taxon>
        <taxon>Metazoa</taxon>
        <taxon>Chordata</taxon>
        <taxon>Craniata</taxon>
        <taxon>Vertebrata</taxon>
        <taxon>Euteleostomi</taxon>
        <taxon>Coelacanthiformes</taxon>
        <taxon>Coelacanthidae</taxon>
        <taxon>Latimeria</taxon>
    </lineage>
</organism>
<dbReference type="GO" id="GO:0019722">
    <property type="term" value="P:calcium-mediated signaling"/>
    <property type="evidence" value="ECO:0007669"/>
    <property type="project" value="TreeGrafter"/>
</dbReference>
<keyword evidence="7" id="KW-0807">Transducer</keyword>
<dbReference type="SUPFAM" id="SSF81321">
    <property type="entry name" value="Family A G protein-coupled receptor-like"/>
    <property type="match status" value="1"/>
</dbReference>
<dbReference type="GO" id="GO:0060326">
    <property type="term" value="P:cell chemotaxis"/>
    <property type="evidence" value="ECO:0007669"/>
    <property type="project" value="TreeGrafter"/>
</dbReference>
<feature type="transmembrane region" description="Helical" evidence="8">
    <location>
        <begin position="232"/>
        <end position="250"/>
    </location>
</feature>
<dbReference type="SMART" id="SM01381">
    <property type="entry name" value="7TM_GPCR_Srsx"/>
    <property type="match status" value="1"/>
</dbReference>
<dbReference type="GO" id="GO:0006955">
    <property type="term" value="P:immune response"/>
    <property type="evidence" value="ECO:0007669"/>
    <property type="project" value="TreeGrafter"/>
</dbReference>
<dbReference type="FunCoup" id="H3A197">
    <property type="interactions" value="237"/>
</dbReference>
<dbReference type="InParanoid" id="H3A197"/>
<dbReference type="PANTHER" id="PTHR10489">
    <property type="entry name" value="CELL ADHESION MOLECULE"/>
    <property type="match status" value="1"/>
</dbReference>
<dbReference type="PROSITE" id="PS50262">
    <property type="entry name" value="G_PROTEIN_RECEP_F1_2"/>
    <property type="match status" value="1"/>
</dbReference>
<evidence type="ECO:0000256" key="2">
    <source>
        <dbReference type="ARBA" id="ARBA00022692"/>
    </source>
</evidence>
<feature type="transmembrane region" description="Helical" evidence="8">
    <location>
        <begin position="280"/>
        <end position="299"/>
    </location>
</feature>
<feature type="domain" description="G-protein coupled receptors family 1 profile" evidence="9">
    <location>
        <begin position="44"/>
        <end position="296"/>
    </location>
</feature>
<dbReference type="HOGENOM" id="CLU_009579_8_1_1"/>
<dbReference type="PANTHER" id="PTHR10489:SF954">
    <property type="entry name" value="G PROTEIN-COUPLED RECEPTOR 25"/>
    <property type="match status" value="1"/>
</dbReference>
<keyword evidence="4" id="KW-0297">G-protein coupled receptor</keyword>
<feature type="transmembrane region" description="Helical" evidence="8">
    <location>
        <begin position="184"/>
        <end position="211"/>
    </location>
</feature>
<dbReference type="Gene3D" id="1.20.1070.10">
    <property type="entry name" value="Rhodopsin 7-helix transmembrane proteins"/>
    <property type="match status" value="1"/>
</dbReference>
<evidence type="ECO:0000256" key="5">
    <source>
        <dbReference type="ARBA" id="ARBA00023136"/>
    </source>
</evidence>
<name>H3A197_LATCH</name>
<gene>
    <name evidence="10" type="primary">GPR15</name>
</gene>
<dbReference type="PRINTS" id="PR01157">
    <property type="entry name" value="P2YPURNOCPTR"/>
</dbReference>
<evidence type="ECO:0000256" key="7">
    <source>
        <dbReference type="ARBA" id="ARBA00023224"/>
    </source>
</evidence>
<dbReference type="GO" id="GO:0019957">
    <property type="term" value="F:C-C chemokine binding"/>
    <property type="evidence" value="ECO:0007669"/>
    <property type="project" value="TreeGrafter"/>
</dbReference>